<gene>
    <name evidence="1" type="ORF">NCTC13443_05025</name>
</gene>
<accession>A0A377V478</accession>
<protein>
    <submittedName>
        <fullName evidence="1">Uncharacterized protein</fullName>
    </submittedName>
</protein>
<evidence type="ECO:0000313" key="1">
    <source>
        <dbReference type="EMBL" id="STT05035.1"/>
    </source>
</evidence>
<name>A0A377V478_KLEPN</name>
<evidence type="ECO:0000313" key="2">
    <source>
        <dbReference type="Proteomes" id="UP000255518"/>
    </source>
</evidence>
<dbReference type="Proteomes" id="UP000255518">
    <property type="component" value="Unassembled WGS sequence"/>
</dbReference>
<reference evidence="1 2" key="1">
    <citation type="submission" date="2018-06" db="EMBL/GenBank/DDBJ databases">
        <authorList>
            <consortium name="Pathogen Informatics"/>
            <person name="Doyle S."/>
        </authorList>
    </citation>
    <scope>NUCLEOTIDE SEQUENCE [LARGE SCALE GENOMIC DNA]</scope>
    <source>
        <strain evidence="1 2">NCTC13443</strain>
    </source>
</reference>
<dbReference type="EMBL" id="UGKT01000001">
    <property type="protein sequence ID" value="STT05035.1"/>
    <property type="molecule type" value="Genomic_DNA"/>
</dbReference>
<sequence>MSSRAVSIWSSGISFSPRRLRIAVSSVESCFSQMACAISLSCGDSVIISGNSHATALLVTYSVSAFKSPPSRVCMRINNTQTSCISPLSISRAPVSDVRVCQLVWRLFYFIEYWINHQPFNIYICAPCSAYDVSELGHFDKLAIPMKRMHDDSCCRKIKTLC</sequence>
<proteinExistence type="predicted"/>
<dbReference type="AlphaFoldDB" id="A0A377V478"/>
<organism evidence="1 2">
    <name type="scientific">Klebsiella pneumoniae</name>
    <dbReference type="NCBI Taxonomy" id="573"/>
    <lineage>
        <taxon>Bacteria</taxon>
        <taxon>Pseudomonadati</taxon>
        <taxon>Pseudomonadota</taxon>
        <taxon>Gammaproteobacteria</taxon>
        <taxon>Enterobacterales</taxon>
        <taxon>Enterobacteriaceae</taxon>
        <taxon>Klebsiella/Raoultella group</taxon>
        <taxon>Klebsiella</taxon>
        <taxon>Klebsiella pneumoniae complex</taxon>
    </lineage>
</organism>